<feature type="chain" id="PRO_5045363090" description="DUF3048 domain-containing protein" evidence="2">
    <location>
        <begin position="24"/>
        <end position="334"/>
    </location>
</feature>
<keyword evidence="2" id="KW-0732">Signal</keyword>
<dbReference type="Proteomes" id="UP000704762">
    <property type="component" value="Unassembled WGS sequence"/>
</dbReference>
<reference evidence="5 6" key="1">
    <citation type="submission" date="2021-01" db="EMBL/GenBank/DDBJ databases">
        <title>Sequencing the genomes of 1000 actinobacteria strains.</title>
        <authorList>
            <person name="Klenk H.-P."/>
        </authorList>
    </citation>
    <scope>NUCLEOTIDE SEQUENCE [LARGE SCALE GENOMIC DNA]</scope>
    <source>
        <strain evidence="5 6">DSM 18662</strain>
    </source>
</reference>
<sequence length="334" mass="36152">MTTLRLRSLQALVIALCATLALAGCSKKDATNPPQPAPSSATSSPVTPTPSPTSDGSRPAGLTGDPLTGGKKSGNKVFAVKIDNVAAARPQVGVGAADIVVVEEVEARLTRLIAIFHTDFPTRVGPVRSARNTDLRYLPMFGRPGLVYSGANSKVKRQILKSAVYATERSERDHSRVAPHNVIVDLRRIAAQHRASRPNDIGMRFAAKDAAWERAPRAGHPKVRVASDTFGFRYSNGRYAVSWNGRANTDGGRAVKADNVIVVSVKNHRDRDTTSNISVVSETVGSGKVVIYRDGRRLTGRWKRTTLAGPMRFTDDRGRDLMLRPGRSWVLLQG</sequence>
<comment type="caution">
    <text evidence="5">The sequence shown here is derived from an EMBL/GenBank/DDBJ whole genome shotgun (WGS) entry which is preliminary data.</text>
</comment>
<evidence type="ECO:0008006" key="7">
    <source>
        <dbReference type="Google" id="ProtNLM"/>
    </source>
</evidence>
<protein>
    <recommendedName>
        <fullName evidence="7">DUF3048 domain-containing protein</fullName>
    </recommendedName>
</protein>
<accession>A0ABS2RHV6</accession>
<dbReference type="Gene3D" id="3.50.90.10">
    <property type="entry name" value="YerB-like"/>
    <property type="match status" value="1"/>
</dbReference>
<dbReference type="InterPro" id="IPR035328">
    <property type="entry name" value="DUF3048_C"/>
</dbReference>
<keyword evidence="6" id="KW-1185">Reference proteome</keyword>
<evidence type="ECO:0000256" key="2">
    <source>
        <dbReference type="SAM" id="SignalP"/>
    </source>
</evidence>
<evidence type="ECO:0000259" key="3">
    <source>
        <dbReference type="Pfam" id="PF11258"/>
    </source>
</evidence>
<dbReference type="RefSeq" id="WP_204916208.1">
    <property type="nucleotide sequence ID" value="NZ_BAAAQP010000011.1"/>
</dbReference>
<dbReference type="SUPFAM" id="SSF159774">
    <property type="entry name" value="YerB-like"/>
    <property type="match status" value="1"/>
</dbReference>
<proteinExistence type="predicted"/>
<feature type="signal peptide" evidence="2">
    <location>
        <begin position="1"/>
        <end position="23"/>
    </location>
</feature>
<dbReference type="PROSITE" id="PS51257">
    <property type="entry name" value="PROKAR_LIPOPROTEIN"/>
    <property type="match status" value="1"/>
</dbReference>
<dbReference type="InterPro" id="IPR023158">
    <property type="entry name" value="YerB-like_sf"/>
</dbReference>
<dbReference type="Pfam" id="PF17479">
    <property type="entry name" value="DUF3048_C"/>
    <property type="match status" value="1"/>
</dbReference>
<evidence type="ECO:0000313" key="5">
    <source>
        <dbReference type="EMBL" id="MBM7797539.1"/>
    </source>
</evidence>
<feature type="region of interest" description="Disordered" evidence="1">
    <location>
        <begin position="29"/>
        <end position="69"/>
    </location>
</feature>
<dbReference type="InterPro" id="IPR021416">
    <property type="entry name" value="DUF3048_N"/>
</dbReference>
<organism evidence="5 6">
    <name type="scientific">Microlunatus panaciterrae</name>
    <dbReference type="NCBI Taxonomy" id="400768"/>
    <lineage>
        <taxon>Bacteria</taxon>
        <taxon>Bacillati</taxon>
        <taxon>Actinomycetota</taxon>
        <taxon>Actinomycetes</taxon>
        <taxon>Propionibacteriales</taxon>
        <taxon>Propionibacteriaceae</taxon>
        <taxon>Microlunatus</taxon>
    </lineage>
</organism>
<dbReference type="EMBL" id="JAFBCF010000001">
    <property type="protein sequence ID" value="MBM7797539.1"/>
    <property type="molecule type" value="Genomic_DNA"/>
</dbReference>
<feature type="domain" description="DUF3048" evidence="3">
    <location>
        <begin position="62"/>
        <end position="194"/>
    </location>
</feature>
<dbReference type="Pfam" id="PF11258">
    <property type="entry name" value="DUF3048"/>
    <property type="match status" value="1"/>
</dbReference>
<name>A0ABS2RHV6_9ACTN</name>
<evidence type="ECO:0000259" key="4">
    <source>
        <dbReference type="Pfam" id="PF17479"/>
    </source>
</evidence>
<evidence type="ECO:0000313" key="6">
    <source>
        <dbReference type="Proteomes" id="UP000704762"/>
    </source>
</evidence>
<evidence type="ECO:0000256" key="1">
    <source>
        <dbReference type="SAM" id="MobiDB-lite"/>
    </source>
</evidence>
<gene>
    <name evidence="5" type="ORF">JOE57_000460</name>
</gene>
<feature type="domain" description="DUF3048" evidence="4">
    <location>
        <begin position="228"/>
        <end position="330"/>
    </location>
</feature>